<feature type="domain" description="G" evidence="1">
    <location>
        <begin position="40"/>
        <end position="152"/>
    </location>
</feature>
<reference evidence="2 3" key="1">
    <citation type="submission" date="2016-10" db="EMBL/GenBank/DDBJ databases">
        <title>Rodentibacter gen. nov. and new species.</title>
        <authorList>
            <person name="Christensen H."/>
        </authorList>
    </citation>
    <scope>NUCLEOTIDE SEQUENCE [LARGE SCALE GENOMIC DNA]</scope>
    <source>
        <strain evidence="2 3">H1983213011</strain>
    </source>
</reference>
<gene>
    <name evidence="2" type="ORF">BKK51_00875</name>
</gene>
<evidence type="ECO:0000259" key="1">
    <source>
        <dbReference type="Pfam" id="PF01926"/>
    </source>
</evidence>
<dbReference type="AlphaFoldDB" id="A0A1V3IXM0"/>
<dbReference type="GO" id="GO:0005829">
    <property type="term" value="C:cytosol"/>
    <property type="evidence" value="ECO:0007669"/>
    <property type="project" value="TreeGrafter"/>
</dbReference>
<dbReference type="EMBL" id="MLHK01000005">
    <property type="protein sequence ID" value="OOF47095.1"/>
    <property type="molecule type" value="Genomic_DNA"/>
</dbReference>
<comment type="caution">
    <text evidence="2">The sequence shown here is derived from an EMBL/GenBank/DDBJ whole genome shotgun (WGS) entry which is preliminary data.</text>
</comment>
<sequence length="284" mass="33289">MISSTSYSNLSNSIKNSELQKLLKQLSGIYKEQIGKPLSIGIMGKSGSGKSSFINALCQQHICKSGSCGGCTREIQKITAKLSNLDIILYDFPGIAESESWDKQYIPLYREHLSKMDLIFWLIRVDDRSILSDEEFFSNYVDYDLKRKFVFILSQSDKSEPSREWNWHKFEPSKDQLDKINRNKYRIITDFSTDNDKVIPIALSYNESTLKFQMYNFDDIFWKILFYLNNFSKVSEQLDLKTSWRLTQLECNKSLEFSKLEFQYGQEMLEETMKNLTETLKHFS</sequence>
<dbReference type="InterPro" id="IPR006073">
    <property type="entry name" value="GTP-bd"/>
</dbReference>
<name>A0A1V3IXM0_9PAST</name>
<dbReference type="RefSeq" id="WP_077473536.1">
    <property type="nucleotide sequence ID" value="NZ_MLHK01000005.1"/>
</dbReference>
<dbReference type="Gene3D" id="3.40.50.300">
    <property type="entry name" value="P-loop containing nucleotide triphosphate hydrolases"/>
    <property type="match status" value="1"/>
</dbReference>
<dbReference type="SUPFAM" id="SSF52540">
    <property type="entry name" value="P-loop containing nucleoside triphosphate hydrolases"/>
    <property type="match status" value="1"/>
</dbReference>
<proteinExistence type="predicted"/>
<dbReference type="Proteomes" id="UP000188728">
    <property type="component" value="Unassembled WGS sequence"/>
</dbReference>
<evidence type="ECO:0000313" key="2">
    <source>
        <dbReference type="EMBL" id="OOF47095.1"/>
    </source>
</evidence>
<dbReference type="GO" id="GO:0030488">
    <property type="term" value="P:tRNA methylation"/>
    <property type="evidence" value="ECO:0007669"/>
    <property type="project" value="TreeGrafter"/>
</dbReference>
<dbReference type="PANTHER" id="PTHR42714:SF2">
    <property type="entry name" value="TRNA MODIFICATION GTPASE GTPBP3, MITOCHONDRIAL"/>
    <property type="match status" value="1"/>
</dbReference>
<dbReference type="PANTHER" id="PTHR42714">
    <property type="entry name" value="TRNA MODIFICATION GTPASE GTPBP3"/>
    <property type="match status" value="1"/>
</dbReference>
<accession>A0A1V3IXM0</accession>
<protein>
    <recommendedName>
        <fullName evidence="1">G domain-containing protein</fullName>
    </recommendedName>
</protein>
<evidence type="ECO:0000313" key="3">
    <source>
        <dbReference type="Proteomes" id="UP000188728"/>
    </source>
</evidence>
<dbReference type="InterPro" id="IPR027417">
    <property type="entry name" value="P-loop_NTPase"/>
</dbReference>
<dbReference type="GO" id="GO:0002098">
    <property type="term" value="P:tRNA wobble uridine modification"/>
    <property type="evidence" value="ECO:0007669"/>
    <property type="project" value="TreeGrafter"/>
</dbReference>
<organism evidence="2 3">
    <name type="scientific">Rodentibacter trehalosifermentans</name>
    <dbReference type="NCBI Taxonomy" id="1908263"/>
    <lineage>
        <taxon>Bacteria</taxon>
        <taxon>Pseudomonadati</taxon>
        <taxon>Pseudomonadota</taxon>
        <taxon>Gammaproteobacteria</taxon>
        <taxon>Pasteurellales</taxon>
        <taxon>Pasteurellaceae</taxon>
        <taxon>Rodentibacter</taxon>
    </lineage>
</organism>
<dbReference type="Pfam" id="PF01926">
    <property type="entry name" value="MMR_HSR1"/>
    <property type="match status" value="1"/>
</dbReference>
<dbReference type="GO" id="GO:0005525">
    <property type="term" value="F:GTP binding"/>
    <property type="evidence" value="ECO:0007669"/>
    <property type="project" value="InterPro"/>
</dbReference>